<sequence length="336" mass="37109">MESSFRLSQNGTPAIHAPSNHFICSFTRRSMKTLLVPIDHTATAEHTLAYANKLAVRWPAEIVVLYCHPTAANATAETETLATQEQRLRSLVERLRYQQLTRQDGRRIRYRYRVLSGCLHDHVRAEATRCAADLVVMALEHIDCDRQEAPGNHAAAITELVRCPVLVVPTGRRPLPNRLVFSANFGALSLLVLPQLAALAGAFPAPLELVEFYAPSQRPQRRSLRQGLSKAVAHLNWAAPVTPHLLEEDAPLEGTSEFCARLQTQLLIIAPTSHAQLLRYFDACYATTQAYHTQIPVLVLPAERTAQVACCERCAGHPAPPATPTAPAGYANVRWV</sequence>
<reference evidence="3" key="1">
    <citation type="journal article" date="2019" name="Int. J. Syst. Evol. Microbiol.">
        <title>The Global Catalogue of Microorganisms (GCM) 10K type strain sequencing project: providing services to taxonomists for standard genome sequencing and annotation.</title>
        <authorList>
            <consortium name="The Broad Institute Genomics Platform"/>
            <consortium name="The Broad Institute Genome Sequencing Center for Infectious Disease"/>
            <person name="Wu L."/>
            <person name="Ma J."/>
        </authorList>
    </citation>
    <scope>NUCLEOTIDE SEQUENCE [LARGE SCALE GENOMIC DNA]</scope>
    <source>
        <strain evidence="3">CGMCC 1.14966</strain>
    </source>
</reference>
<proteinExistence type="predicted"/>
<dbReference type="SUPFAM" id="SSF52402">
    <property type="entry name" value="Adenine nucleotide alpha hydrolases-like"/>
    <property type="match status" value="2"/>
</dbReference>
<name>A0ABQ1ZZ43_9BACT</name>
<dbReference type="Proteomes" id="UP000637774">
    <property type="component" value="Unassembled WGS sequence"/>
</dbReference>
<protein>
    <recommendedName>
        <fullName evidence="1">UspA domain-containing protein</fullName>
    </recommendedName>
</protein>
<evidence type="ECO:0000259" key="1">
    <source>
        <dbReference type="Pfam" id="PF00582"/>
    </source>
</evidence>
<dbReference type="Pfam" id="PF00582">
    <property type="entry name" value="Usp"/>
    <property type="match status" value="1"/>
</dbReference>
<dbReference type="RefSeq" id="WP_188560549.1">
    <property type="nucleotide sequence ID" value="NZ_BMGY01000004.1"/>
</dbReference>
<accession>A0ABQ1ZZ43</accession>
<dbReference type="Gene3D" id="3.40.50.12370">
    <property type="match status" value="1"/>
</dbReference>
<evidence type="ECO:0000313" key="2">
    <source>
        <dbReference type="EMBL" id="GGH80608.1"/>
    </source>
</evidence>
<organism evidence="2 3">
    <name type="scientific">Hymenobacter frigidus</name>
    <dbReference type="NCBI Taxonomy" id="1524095"/>
    <lineage>
        <taxon>Bacteria</taxon>
        <taxon>Pseudomonadati</taxon>
        <taxon>Bacteroidota</taxon>
        <taxon>Cytophagia</taxon>
        <taxon>Cytophagales</taxon>
        <taxon>Hymenobacteraceae</taxon>
        <taxon>Hymenobacter</taxon>
    </lineage>
</organism>
<feature type="domain" description="UspA" evidence="1">
    <location>
        <begin position="31"/>
        <end position="169"/>
    </location>
</feature>
<dbReference type="InterPro" id="IPR006016">
    <property type="entry name" value="UspA"/>
</dbReference>
<keyword evidence="3" id="KW-1185">Reference proteome</keyword>
<comment type="caution">
    <text evidence="2">The sequence shown here is derived from an EMBL/GenBank/DDBJ whole genome shotgun (WGS) entry which is preliminary data.</text>
</comment>
<evidence type="ECO:0000313" key="3">
    <source>
        <dbReference type="Proteomes" id="UP000637774"/>
    </source>
</evidence>
<gene>
    <name evidence="2" type="ORF">GCM10011495_06080</name>
</gene>
<dbReference type="EMBL" id="BMGY01000004">
    <property type="protein sequence ID" value="GGH80608.1"/>
    <property type="molecule type" value="Genomic_DNA"/>
</dbReference>
<dbReference type="CDD" id="cd00293">
    <property type="entry name" value="USP-like"/>
    <property type="match status" value="1"/>
</dbReference>